<evidence type="ECO:0000313" key="3">
    <source>
        <dbReference type="Proteomes" id="UP000501802"/>
    </source>
</evidence>
<dbReference type="RefSeq" id="WP_167212697.1">
    <property type="nucleotide sequence ID" value="NZ_CP050063.1"/>
</dbReference>
<reference evidence="2 3" key="1">
    <citation type="submission" date="2020-03" db="EMBL/GenBank/DDBJ databases">
        <authorList>
            <person name="Kim M.K."/>
        </authorList>
    </citation>
    <scope>NUCLEOTIDE SEQUENCE [LARGE SCALE GENOMIC DNA]</scope>
    <source>
        <strain evidence="2 3">BT328</strain>
    </source>
</reference>
<feature type="domain" description="Glyoxalase-like" evidence="1">
    <location>
        <begin position="3"/>
        <end position="184"/>
    </location>
</feature>
<dbReference type="Pfam" id="PF13468">
    <property type="entry name" value="Glyoxalase_3"/>
    <property type="match status" value="1"/>
</dbReference>
<evidence type="ECO:0000259" key="1">
    <source>
        <dbReference type="Pfam" id="PF13468"/>
    </source>
</evidence>
<dbReference type="Proteomes" id="UP000501802">
    <property type="component" value="Chromosome"/>
</dbReference>
<dbReference type="InterPro" id="IPR025870">
    <property type="entry name" value="Glyoxalase-like_dom"/>
</dbReference>
<sequence length="225" mass="25930">MELDHIFIFTHQAQQVATALQSFGLSEGTANVHPGQGTACRRFFFQNAYIELVWVINEDEIKHSEIKRANLWERSQYEFTNYCPFGFCFRTEQPSDHAIRLVFEDGWRYYSVYLPQGQFANIASNEAFPVEPMLFEMPFFGLAPKDYPQQKRQPLTHANGFQELTKVTITLPPVNDLSSAMKKVLHESILHSSQGNTYLVTLEFDDGKQGQQQNFTPLIPLVISW</sequence>
<accession>A0A6G9ARR8</accession>
<keyword evidence="3" id="KW-1185">Reference proteome</keyword>
<dbReference type="InterPro" id="IPR029068">
    <property type="entry name" value="Glyas_Bleomycin-R_OHBP_Dase"/>
</dbReference>
<organism evidence="2 3">
    <name type="scientific">Spirosoma aureum</name>
    <dbReference type="NCBI Taxonomy" id="2692134"/>
    <lineage>
        <taxon>Bacteria</taxon>
        <taxon>Pseudomonadati</taxon>
        <taxon>Bacteroidota</taxon>
        <taxon>Cytophagia</taxon>
        <taxon>Cytophagales</taxon>
        <taxon>Cytophagaceae</taxon>
        <taxon>Spirosoma</taxon>
    </lineage>
</organism>
<proteinExistence type="predicted"/>
<evidence type="ECO:0000313" key="2">
    <source>
        <dbReference type="EMBL" id="QIP15171.1"/>
    </source>
</evidence>
<dbReference type="AlphaFoldDB" id="A0A6G9ARR8"/>
<dbReference type="KEGG" id="spib:G8759_22370"/>
<name>A0A6G9ARR8_9BACT</name>
<dbReference type="Gene3D" id="3.10.180.10">
    <property type="entry name" value="2,3-Dihydroxybiphenyl 1,2-Dioxygenase, domain 1"/>
    <property type="match status" value="1"/>
</dbReference>
<gene>
    <name evidence="2" type="ORF">G8759_22370</name>
</gene>
<dbReference type="EMBL" id="CP050063">
    <property type="protein sequence ID" value="QIP15171.1"/>
    <property type="molecule type" value="Genomic_DNA"/>
</dbReference>
<protein>
    <submittedName>
        <fullName evidence="2">VOC family protein</fullName>
    </submittedName>
</protein>